<keyword evidence="3" id="KW-1185">Reference proteome</keyword>
<comment type="caution">
    <text evidence="2">The sequence shown here is derived from an EMBL/GenBank/DDBJ whole genome shotgun (WGS) entry which is preliminary data.</text>
</comment>
<dbReference type="Proteomes" id="UP000603200">
    <property type="component" value="Unassembled WGS sequence"/>
</dbReference>
<dbReference type="EMBL" id="BOMN01000135">
    <property type="protein sequence ID" value="GIE26095.1"/>
    <property type="molecule type" value="Genomic_DNA"/>
</dbReference>
<evidence type="ECO:0000313" key="3">
    <source>
        <dbReference type="Proteomes" id="UP000603200"/>
    </source>
</evidence>
<accession>A0ABQ4A5F4</accession>
<protein>
    <recommendedName>
        <fullName evidence="1">GP-PDE domain-containing protein</fullName>
    </recommendedName>
</protein>
<proteinExistence type="predicted"/>
<evidence type="ECO:0000313" key="2">
    <source>
        <dbReference type="EMBL" id="GIE26095.1"/>
    </source>
</evidence>
<gene>
    <name evidence="2" type="ORF">Ahu01nite_091970</name>
</gene>
<dbReference type="Pfam" id="PF03009">
    <property type="entry name" value="GDPD"/>
    <property type="match status" value="1"/>
</dbReference>
<dbReference type="PANTHER" id="PTHR46211:SF14">
    <property type="entry name" value="GLYCEROPHOSPHODIESTER PHOSPHODIESTERASE"/>
    <property type="match status" value="1"/>
</dbReference>
<dbReference type="RefSeq" id="WP_203843005.1">
    <property type="nucleotide sequence ID" value="NZ_BAAATV010000018.1"/>
</dbReference>
<dbReference type="PANTHER" id="PTHR46211">
    <property type="entry name" value="GLYCEROPHOSPHORYL DIESTER PHOSPHODIESTERASE"/>
    <property type="match status" value="1"/>
</dbReference>
<dbReference type="SUPFAM" id="SSF51695">
    <property type="entry name" value="PLC-like phosphodiesterases"/>
    <property type="match status" value="1"/>
</dbReference>
<dbReference type="PROSITE" id="PS51704">
    <property type="entry name" value="GP_PDE"/>
    <property type="match status" value="1"/>
</dbReference>
<organism evidence="2 3">
    <name type="scientific">Winogradskya humida</name>
    <dbReference type="NCBI Taxonomy" id="113566"/>
    <lineage>
        <taxon>Bacteria</taxon>
        <taxon>Bacillati</taxon>
        <taxon>Actinomycetota</taxon>
        <taxon>Actinomycetes</taxon>
        <taxon>Micromonosporales</taxon>
        <taxon>Micromonosporaceae</taxon>
        <taxon>Winogradskya</taxon>
    </lineage>
</organism>
<name>A0ABQ4A5F4_9ACTN</name>
<dbReference type="Gene3D" id="3.20.20.190">
    <property type="entry name" value="Phosphatidylinositol (PI) phosphodiesterase"/>
    <property type="match status" value="1"/>
</dbReference>
<evidence type="ECO:0000259" key="1">
    <source>
        <dbReference type="PROSITE" id="PS51704"/>
    </source>
</evidence>
<reference evidence="2 3" key="1">
    <citation type="submission" date="2021-01" db="EMBL/GenBank/DDBJ databases">
        <title>Whole genome shotgun sequence of Actinoplanes humidus NBRC 14915.</title>
        <authorList>
            <person name="Komaki H."/>
            <person name="Tamura T."/>
        </authorList>
    </citation>
    <scope>NUCLEOTIDE SEQUENCE [LARGE SCALE GENOMIC DNA]</scope>
    <source>
        <strain evidence="2 3">NBRC 14915</strain>
    </source>
</reference>
<feature type="domain" description="GP-PDE" evidence="1">
    <location>
        <begin position="8"/>
        <end position="266"/>
    </location>
</feature>
<dbReference type="InterPro" id="IPR030395">
    <property type="entry name" value="GP_PDE_dom"/>
</dbReference>
<sequence length="268" mass="29161">MFTTRNDVVVVAHRGMAAGFPENTLDAFRSAVALRFPAVEIDLRATIDGHIVVMHDDTVDRTTNGSGRVDEMTLAELKALDAGSYVGAKFAGTRVPTFQEALEALRGSGVRLVLDIKRDDALDDERVVRLTEQCGAVQDVIVGPRSVATLKRFKELNPALRTLGLVPGSESRPASPEVIEEFVLAGADLIRLWPSWVFSDRGHVAGSGQSKLIEHLHNIGKPVWTTADTLYGDINPENPAEDLRELVRLGVDGIITNLPEMCRSVLSD</sequence>
<dbReference type="InterPro" id="IPR017946">
    <property type="entry name" value="PLC-like_Pdiesterase_TIM-brl"/>
</dbReference>